<feature type="coiled-coil region" evidence="1">
    <location>
        <begin position="176"/>
        <end position="252"/>
    </location>
</feature>
<name>A0A1I8Q1E5_STOCA</name>
<keyword evidence="3" id="KW-1185">Reference proteome</keyword>
<sequence>MNRQQRIYYSVLIVVVSTRFCYAGRTFQPSGFYVEVGQSYSWWDGIMECARRNMSLLTLDSSEIADTLSSVIHDQGKFDNPILWLGASSHATKGVYECISTGASFKLSGDDRQNKCIVFDLTGKGKKGIDCTETHGYVCEPNRHLLEAKKELEDYKVSFYAKKQILDDLKNSPQQLVDKDNQLEELRKMVKMSEDNLKDVGERNKTYERLIKKLDSLQKDLVVLRSTNANHLEKVKYKRKELNEMKKNHDNQIAKNCKDTWQLMIQLKKALEVQMNITTKM</sequence>
<protein>
    <recommendedName>
        <fullName evidence="4">C-type lectin domain-containing protein</fullName>
    </recommendedName>
</protein>
<evidence type="ECO:0008006" key="4">
    <source>
        <dbReference type="Google" id="ProtNLM"/>
    </source>
</evidence>
<dbReference type="InterPro" id="IPR016187">
    <property type="entry name" value="CTDL_fold"/>
</dbReference>
<dbReference type="InterPro" id="IPR016186">
    <property type="entry name" value="C-type_lectin-like/link_sf"/>
</dbReference>
<evidence type="ECO:0000256" key="1">
    <source>
        <dbReference type="SAM" id="Coils"/>
    </source>
</evidence>
<proteinExistence type="predicted"/>
<dbReference type="Proteomes" id="UP000095300">
    <property type="component" value="Unassembled WGS sequence"/>
</dbReference>
<organism evidence="2 3">
    <name type="scientific">Stomoxys calcitrans</name>
    <name type="common">Stable fly</name>
    <name type="synonym">Conops calcitrans</name>
    <dbReference type="NCBI Taxonomy" id="35570"/>
    <lineage>
        <taxon>Eukaryota</taxon>
        <taxon>Metazoa</taxon>
        <taxon>Ecdysozoa</taxon>
        <taxon>Arthropoda</taxon>
        <taxon>Hexapoda</taxon>
        <taxon>Insecta</taxon>
        <taxon>Pterygota</taxon>
        <taxon>Neoptera</taxon>
        <taxon>Endopterygota</taxon>
        <taxon>Diptera</taxon>
        <taxon>Brachycera</taxon>
        <taxon>Muscomorpha</taxon>
        <taxon>Muscoidea</taxon>
        <taxon>Muscidae</taxon>
        <taxon>Stomoxys</taxon>
    </lineage>
</organism>
<dbReference type="Gene3D" id="3.10.100.10">
    <property type="entry name" value="Mannose-Binding Protein A, subunit A"/>
    <property type="match status" value="1"/>
</dbReference>
<dbReference type="EnsemblMetazoa" id="SCAU012968-RA">
    <property type="protein sequence ID" value="SCAU012968-PA"/>
    <property type="gene ID" value="SCAU012968"/>
</dbReference>
<dbReference type="AlphaFoldDB" id="A0A1I8Q1E5"/>
<dbReference type="KEGG" id="scac:106088712"/>
<reference evidence="2" key="1">
    <citation type="submission" date="2020-05" db="UniProtKB">
        <authorList>
            <consortium name="EnsemblMetazoa"/>
        </authorList>
    </citation>
    <scope>IDENTIFICATION</scope>
    <source>
        <strain evidence="2">USDA</strain>
    </source>
</reference>
<accession>A0A1I8Q1E5</accession>
<dbReference type="SUPFAM" id="SSF56436">
    <property type="entry name" value="C-type lectin-like"/>
    <property type="match status" value="1"/>
</dbReference>
<dbReference type="OrthoDB" id="6340082at2759"/>
<dbReference type="VEuPathDB" id="VectorBase:SCAU012968"/>
<evidence type="ECO:0000313" key="2">
    <source>
        <dbReference type="EnsemblMetazoa" id="SCAU012968-PA"/>
    </source>
</evidence>
<dbReference type="CDD" id="cd00037">
    <property type="entry name" value="CLECT"/>
    <property type="match status" value="1"/>
</dbReference>
<evidence type="ECO:0000313" key="3">
    <source>
        <dbReference type="Proteomes" id="UP000095300"/>
    </source>
</evidence>
<keyword evidence="1" id="KW-0175">Coiled coil</keyword>
<gene>
    <name evidence="2" type="primary">106088712</name>
</gene>